<dbReference type="RefSeq" id="WP_011239226.1">
    <property type="nucleotide sequence ID" value="NC_006513.1"/>
</dbReference>
<organism evidence="1 2">
    <name type="scientific">Aromatoleum aromaticum (strain DSM 19018 / LMG 30748 / EbN1)</name>
    <name type="common">Azoarcus sp. (strain EbN1)</name>
    <dbReference type="NCBI Taxonomy" id="76114"/>
    <lineage>
        <taxon>Bacteria</taxon>
        <taxon>Pseudomonadati</taxon>
        <taxon>Pseudomonadota</taxon>
        <taxon>Betaproteobacteria</taxon>
        <taxon>Rhodocyclales</taxon>
        <taxon>Rhodocyclaceae</taxon>
        <taxon>Aromatoleum</taxon>
    </lineage>
</organism>
<dbReference type="eggNOG" id="ENOG502ZXQC">
    <property type="taxonomic scope" value="Bacteria"/>
</dbReference>
<dbReference type="Proteomes" id="UP000006552">
    <property type="component" value="Chromosome"/>
</dbReference>
<evidence type="ECO:0000313" key="1">
    <source>
        <dbReference type="EMBL" id="CAI09566.1"/>
    </source>
</evidence>
<dbReference type="AlphaFoldDB" id="Q5NZE8"/>
<sequence>MSEYQLTERLIALSVGDTWDEAKLEWGLEDVWRDDEPDTCLCGHFPIIEICLLRNARNRNTGIVGNCCVKKFTNLPSDLIFQAVKRIESDVERAINVETIHHAHEKGWINDWERKFYIDTWRKRKLSGAQHTRRVQINQKVLANIVRARNRAKG</sequence>
<dbReference type="OrthoDB" id="2318182at2"/>
<dbReference type="EMBL" id="CR555306">
    <property type="protein sequence ID" value="CAI09566.1"/>
    <property type="molecule type" value="Genomic_DNA"/>
</dbReference>
<protein>
    <submittedName>
        <fullName evidence="1">Uncharacterized protein</fullName>
    </submittedName>
</protein>
<proteinExistence type="predicted"/>
<gene>
    <name evidence="1" type="ORF">ebA6028</name>
</gene>
<keyword evidence="2" id="KW-1185">Reference proteome</keyword>
<accession>Q5NZE8</accession>
<name>Q5NZE8_AROAE</name>
<evidence type="ECO:0000313" key="2">
    <source>
        <dbReference type="Proteomes" id="UP000006552"/>
    </source>
</evidence>
<dbReference type="STRING" id="76114.ebA6028"/>
<dbReference type="HOGENOM" id="CLU_1757135_0_0_4"/>
<dbReference type="KEGG" id="eba:ebA6028"/>
<reference evidence="1 2" key="1">
    <citation type="journal article" date="2005" name="Arch. Microbiol.">
        <title>The genome sequence of an anaerobic aromatic-degrading denitrifying bacterium, strain EbN1.</title>
        <authorList>
            <person name="Rabus R."/>
            <person name="Kube M."/>
            <person name="Heider J."/>
            <person name="Beck A."/>
            <person name="Heitmann K."/>
            <person name="Widdel F."/>
            <person name="Reinhardt R."/>
        </authorList>
    </citation>
    <scope>NUCLEOTIDE SEQUENCE [LARGE SCALE GENOMIC DNA]</scope>
    <source>
        <strain evidence="1 2">EbN1</strain>
    </source>
</reference>